<dbReference type="EMBL" id="UPHP01000024">
    <property type="protein sequence ID" value="VBA35619.1"/>
    <property type="molecule type" value="Genomic_DNA"/>
</dbReference>
<name>A0A498PS46_9MYCO</name>
<evidence type="ECO:0000313" key="2">
    <source>
        <dbReference type="EMBL" id="VBA35619.1"/>
    </source>
</evidence>
<protein>
    <recommendedName>
        <fullName evidence="1">DUF5914 domain-containing protein</fullName>
    </recommendedName>
</protein>
<evidence type="ECO:0000313" key="3">
    <source>
        <dbReference type="Proteomes" id="UP000273307"/>
    </source>
</evidence>
<organism evidence="2 3">
    <name type="scientific">Mycobacterium attenuatum</name>
    <dbReference type="NCBI Taxonomy" id="2341086"/>
    <lineage>
        <taxon>Bacteria</taxon>
        <taxon>Bacillati</taxon>
        <taxon>Actinomycetota</taxon>
        <taxon>Actinomycetes</taxon>
        <taxon>Mycobacteriales</taxon>
        <taxon>Mycobacteriaceae</taxon>
        <taxon>Mycobacterium</taxon>
    </lineage>
</organism>
<dbReference type="Pfam" id="PF19299">
    <property type="entry name" value="DUF5914"/>
    <property type="match status" value="1"/>
</dbReference>
<proteinExistence type="predicted"/>
<dbReference type="AlphaFoldDB" id="A0A498PS46"/>
<evidence type="ECO:0000259" key="1">
    <source>
        <dbReference type="Pfam" id="PF19299"/>
    </source>
</evidence>
<feature type="domain" description="DUF5914" evidence="1">
    <location>
        <begin position="1"/>
        <end position="98"/>
    </location>
</feature>
<accession>A0A498PS46</accession>
<dbReference type="InterPro" id="IPR045612">
    <property type="entry name" value="DUF5914"/>
</dbReference>
<sequence>MPVMAKFTCPDARTVAMRIIEGEGVGSVVETHATPVGFGPDGRARTAVVEATIAQSDRRGFAQARRVATLITPLMRYAAARLWRDDLAYAERRYRLRTGR</sequence>
<keyword evidence="3" id="KW-1185">Reference proteome</keyword>
<dbReference type="Proteomes" id="UP000273307">
    <property type="component" value="Unassembled WGS sequence"/>
</dbReference>
<gene>
    <name evidence="2" type="ORF">LAUMK136_01101</name>
</gene>
<reference evidence="2 3" key="1">
    <citation type="submission" date="2018-09" db="EMBL/GenBank/DDBJ databases">
        <authorList>
            <person name="Tagini F."/>
        </authorList>
    </citation>
    <scope>NUCLEOTIDE SEQUENCE [LARGE SCALE GENOMIC DNA]</scope>
    <source>
        <strain evidence="2 3">MK136</strain>
    </source>
</reference>